<feature type="transmembrane region" description="Helical" evidence="8">
    <location>
        <begin position="95"/>
        <end position="115"/>
    </location>
</feature>
<evidence type="ECO:0000256" key="7">
    <source>
        <dbReference type="ARBA" id="ARBA00023136"/>
    </source>
</evidence>
<keyword evidence="6 8" id="KW-1133">Transmembrane helix</keyword>
<comment type="subcellular location">
    <subcellularLocation>
        <location evidence="1">Cell membrane</location>
        <topology evidence="1">Multi-pass membrane protein</topology>
    </subcellularLocation>
</comment>
<dbReference type="AlphaFoldDB" id="A0A1I3FRT3"/>
<gene>
    <name evidence="9" type="ORF">SAMN05216258_104475</name>
</gene>
<dbReference type="RefSeq" id="WP_092859746.1">
    <property type="nucleotide sequence ID" value="NZ_FOQH01000004.1"/>
</dbReference>
<keyword evidence="4" id="KW-1003">Cell membrane</keyword>
<evidence type="ECO:0000256" key="5">
    <source>
        <dbReference type="ARBA" id="ARBA00022692"/>
    </source>
</evidence>
<feature type="transmembrane region" description="Helical" evidence="8">
    <location>
        <begin position="284"/>
        <end position="305"/>
    </location>
</feature>
<dbReference type="PANTHER" id="PTHR30472:SF25">
    <property type="entry name" value="ABC TRANSPORTER PERMEASE PROTEIN MJ0876-RELATED"/>
    <property type="match status" value="1"/>
</dbReference>
<feature type="transmembrane region" description="Helical" evidence="8">
    <location>
        <begin position="121"/>
        <end position="142"/>
    </location>
</feature>
<accession>A0A1I3FRT3</accession>
<comment type="similarity">
    <text evidence="2">Belongs to the binding-protein-dependent transport system permease family. FecCD subfamily.</text>
</comment>
<evidence type="ECO:0000256" key="8">
    <source>
        <dbReference type="SAM" id="Phobius"/>
    </source>
</evidence>
<feature type="transmembrane region" description="Helical" evidence="8">
    <location>
        <begin position="198"/>
        <end position="219"/>
    </location>
</feature>
<evidence type="ECO:0000313" key="10">
    <source>
        <dbReference type="Proteomes" id="UP000199377"/>
    </source>
</evidence>
<proteinExistence type="inferred from homology"/>
<sequence>MSAASLIHRPTLILCLALAAACLGLATVSLTLGYVELGAAEVLRGVFGLADAPVALIVQELRLPRTLLALMIGAAMGASGAALQGLLLNPLAEPGVIGISASGGLGAVLALYFGWMSLSPYVLPASAMAGAGLATGALYLLAARNASTLTLILAGVAIGGLAISLTSLAMNLSPNPWAVSEIVFWLMGSVRDRTFEEVGLAAPFVLAGLALLVASGSALEAMSLGEEAARSLGVALGRARAQVILGVSLAVGATVAVAGVVGFVGLVVPHLLRPVVGHAPARLLIPSALGGAALILAADILVRLIAVGPELQLGVVTSLVGAPFFFWLIHRMKGRPG</sequence>
<dbReference type="SUPFAM" id="SSF81345">
    <property type="entry name" value="ABC transporter involved in vitamin B12 uptake, BtuC"/>
    <property type="match status" value="1"/>
</dbReference>
<reference evidence="9 10" key="1">
    <citation type="submission" date="2016-10" db="EMBL/GenBank/DDBJ databases">
        <authorList>
            <person name="de Groot N.N."/>
        </authorList>
    </citation>
    <scope>NUCLEOTIDE SEQUENCE [LARGE SCALE GENOMIC DNA]</scope>
    <source>
        <strain evidence="9 10">CGMCC 1.11030</strain>
    </source>
</reference>
<dbReference type="GO" id="GO:0022857">
    <property type="term" value="F:transmembrane transporter activity"/>
    <property type="evidence" value="ECO:0007669"/>
    <property type="project" value="InterPro"/>
</dbReference>
<keyword evidence="5 8" id="KW-0812">Transmembrane</keyword>
<name>A0A1I3FRT3_9RHOB</name>
<dbReference type="GO" id="GO:0005886">
    <property type="term" value="C:plasma membrane"/>
    <property type="evidence" value="ECO:0007669"/>
    <property type="project" value="UniProtKB-SubCell"/>
</dbReference>
<evidence type="ECO:0000256" key="4">
    <source>
        <dbReference type="ARBA" id="ARBA00022475"/>
    </source>
</evidence>
<feature type="transmembrane region" description="Helical" evidence="8">
    <location>
        <begin position="67"/>
        <end position="88"/>
    </location>
</feature>
<organism evidence="9 10">
    <name type="scientific">Albimonas pacifica</name>
    <dbReference type="NCBI Taxonomy" id="1114924"/>
    <lineage>
        <taxon>Bacteria</taxon>
        <taxon>Pseudomonadati</taxon>
        <taxon>Pseudomonadota</taxon>
        <taxon>Alphaproteobacteria</taxon>
        <taxon>Rhodobacterales</taxon>
        <taxon>Paracoccaceae</taxon>
        <taxon>Albimonas</taxon>
    </lineage>
</organism>
<feature type="transmembrane region" description="Helical" evidence="8">
    <location>
        <begin position="311"/>
        <end position="329"/>
    </location>
</feature>
<dbReference type="EMBL" id="FOQH01000004">
    <property type="protein sequence ID" value="SFI13935.1"/>
    <property type="molecule type" value="Genomic_DNA"/>
</dbReference>
<keyword evidence="3" id="KW-0813">Transport</keyword>
<evidence type="ECO:0000256" key="1">
    <source>
        <dbReference type="ARBA" id="ARBA00004651"/>
    </source>
</evidence>
<evidence type="ECO:0000313" key="9">
    <source>
        <dbReference type="EMBL" id="SFI13935.1"/>
    </source>
</evidence>
<keyword evidence="7 8" id="KW-0472">Membrane</keyword>
<dbReference type="PANTHER" id="PTHR30472">
    <property type="entry name" value="FERRIC ENTEROBACTIN TRANSPORT SYSTEM PERMEASE PROTEIN"/>
    <property type="match status" value="1"/>
</dbReference>
<dbReference type="CDD" id="cd06550">
    <property type="entry name" value="TM_ABC_iron-siderophores_like"/>
    <property type="match status" value="1"/>
</dbReference>
<dbReference type="Gene3D" id="1.10.3470.10">
    <property type="entry name" value="ABC transporter involved in vitamin B12 uptake, BtuC"/>
    <property type="match status" value="1"/>
</dbReference>
<evidence type="ECO:0000256" key="2">
    <source>
        <dbReference type="ARBA" id="ARBA00007935"/>
    </source>
</evidence>
<keyword evidence="10" id="KW-1185">Reference proteome</keyword>
<evidence type="ECO:0000256" key="3">
    <source>
        <dbReference type="ARBA" id="ARBA00022448"/>
    </source>
</evidence>
<dbReference type="InterPro" id="IPR037294">
    <property type="entry name" value="ABC_BtuC-like"/>
</dbReference>
<protein>
    <submittedName>
        <fullName evidence="9">Iron complex transport system permease protein</fullName>
    </submittedName>
</protein>
<dbReference type="GO" id="GO:0033214">
    <property type="term" value="P:siderophore-iron import into cell"/>
    <property type="evidence" value="ECO:0007669"/>
    <property type="project" value="TreeGrafter"/>
</dbReference>
<feature type="transmembrane region" description="Helical" evidence="8">
    <location>
        <begin position="149"/>
        <end position="169"/>
    </location>
</feature>
<dbReference type="Proteomes" id="UP000199377">
    <property type="component" value="Unassembled WGS sequence"/>
</dbReference>
<dbReference type="InterPro" id="IPR000522">
    <property type="entry name" value="ABC_transptr_permease_BtuC"/>
</dbReference>
<dbReference type="STRING" id="1114924.SAMN05216258_104475"/>
<feature type="transmembrane region" description="Helical" evidence="8">
    <location>
        <begin position="239"/>
        <end position="272"/>
    </location>
</feature>
<evidence type="ECO:0000256" key="6">
    <source>
        <dbReference type="ARBA" id="ARBA00022989"/>
    </source>
</evidence>
<dbReference type="OrthoDB" id="9811975at2"/>
<dbReference type="Pfam" id="PF01032">
    <property type="entry name" value="FecCD"/>
    <property type="match status" value="1"/>
</dbReference>